<gene>
    <name evidence="3" type="primary">Nap1l1</name>
    <name evidence="3" type="ORF">Anas_09260</name>
</gene>
<dbReference type="Gene3D" id="3.30.1120.90">
    <property type="entry name" value="Nucleosome assembly protein"/>
    <property type="match status" value="2"/>
</dbReference>
<dbReference type="EMBL" id="SEYY01000895">
    <property type="protein sequence ID" value="KAB7506286.1"/>
    <property type="molecule type" value="Genomic_DNA"/>
</dbReference>
<reference evidence="3 4" key="1">
    <citation type="journal article" date="2019" name="PLoS Biol.">
        <title>Sex chromosomes control vertical transmission of feminizing Wolbachia symbionts in an isopod.</title>
        <authorList>
            <person name="Becking T."/>
            <person name="Chebbi M.A."/>
            <person name="Giraud I."/>
            <person name="Moumen B."/>
            <person name="Laverre T."/>
            <person name="Caubet Y."/>
            <person name="Peccoud J."/>
            <person name="Gilbert C."/>
            <person name="Cordaux R."/>
        </authorList>
    </citation>
    <scope>NUCLEOTIDE SEQUENCE [LARGE SCALE GENOMIC DNA]</scope>
    <source>
        <strain evidence="3">ANa2</strain>
        <tissue evidence="3">Whole body excluding digestive tract and cuticle</tissue>
    </source>
</reference>
<keyword evidence="4" id="KW-1185">Reference proteome</keyword>
<evidence type="ECO:0000313" key="3">
    <source>
        <dbReference type="EMBL" id="KAB7506286.1"/>
    </source>
</evidence>
<dbReference type="SUPFAM" id="SSF143113">
    <property type="entry name" value="NAP-like"/>
    <property type="match status" value="1"/>
</dbReference>
<dbReference type="GO" id="GO:0005634">
    <property type="term" value="C:nucleus"/>
    <property type="evidence" value="ECO:0007669"/>
    <property type="project" value="InterPro"/>
</dbReference>
<dbReference type="GO" id="GO:0006334">
    <property type="term" value="P:nucleosome assembly"/>
    <property type="evidence" value="ECO:0007669"/>
    <property type="project" value="InterPro"/>
</dbReference>
<organism evidence="3 4">
    <name type="scientific">Armadillidium nasatum</name>
    <dbReference type="NCBI Taxonomy" id="96803"/>
    <lineage>
        <taxon>Eukaryota</taxon>
        <taxon>Metazoa</taxon>
        <taxon>Ecdysozoa</taxon>
        <taxon>Arthropoda</taxon>
        <taxon>Crustacea</taxon>
        <taxon>Multicrustacea</taxon>
        <taxon>Malacostraca</taxon>
        <taxon>Eumalacostraca</taxon>
        <taxon>Peracarida</taxon>
        <taxon>Isopoda</taxon>
        <taxon>Oniscidea</taxon>
        <taxon>Crinocheta</taxon>
        <taxon>Armadillidiidae</taxon>
        <taxon>Armadillidium</taxon>
    </lineage>
</organism>
<dbReference type="InterPro" id="IPR037231">
    <property type="entry name" value="NAP-like_sf"/>
</dbReference>
<protein>
    <submittedName>
        <fullName evidence="3">Nucleosome assembly protein 1-like 1</fullName>
    </submittedName>
</protein>
<accession>A0A5N5TI50</accession>
<evidence type="ECO:0000313" key="4">
    <source>
        <dbReference type="Proteomes" id="UP000326759"/>
    </source>
</evidence>
<evidence type="ECO:0000256" key="1">
    <source>
        <dbReference type="ARBA" id="ARBA00009947"/>
    </source>
</evidence>
<dbReference type="PANTHER" id="PTHR11875">
    <property type="entry name" value="TESTIS-SPECIFIC Y-ENCODED PROTEIN"/>
    <property type="match status" value="1"/>
</dbReference>
<dbReference type="Proteomes" id="UP000326759">
    <property type="component" value="Unassembled WGS sequence"/>
</dbReference>
<dbReference type="OrthoDB" id="27325at2759"/>
<name>A0A5N5TI50_9CRUS</name>
<dbReference type="InterPro" id="IPR002164">
    <property type="entry name" value="NAP_family"/>
</dbReference>
<dbReference type="AlphaFoldDB" id="A0A5N5TI50"/>
<sequence>MKSVRRCKCLFWKREEVSSIPEEQIECVSDDEDVVDGQDLKRKESTSENTDFKSLPECIKRRVRALKALQLKIKNDKIRSSLLEKRLSILSGEYEPTDEECDFPPDDLNESKNQIKIEKANFPIYNENVKGIPGFWLTVFKNSSILEETIHERDEPVLLHLEDIKNKVLTKYYELSIEPNKDYPFGFDGPETINSKGCKIDWKEGKNITQKTPKLPRGSTIRTITRSVNSDSFFNFFSPPTVPEKDSSIGRHYPRIFLLKISNWDRIVPRAVLYFTGDAYDDEDEDYEDLRRGGSGRIGCYLMI</sequence>
<comment type="similarity">
    <text evidence="1 2">Belongs to the nucleosome assembly protein (NAP) family.</text>
</comment>
<comment type="caution">
    <text evidence="3">The sequence shown here is derived from an EMBL/GenBank/DDBJ whole genome shotgun (WGS) entry which is preliminary data.</text>
</comment>
<dbReference type="Pfam" id="PF00956">
    <property type="entry name" value="NAP"/>
    <property type="match status" value="1"/>
</dbReference>
<proteinExistence type="inferred from homology"/>
<evidence type="ECO:0000256" key="2">
    <source>
        <dbReference type="RuleBase" id="RU003876"/>
    </source>
</evidence>